<feature type="compositionally biased region" description="Low complexity" evidence="1">
    <location>
        <begin position="131"/>
        <end position="140"/>
    </location>
</feature>
<proteinExistence type="predicted"/>
<evidence type="ECO:0000313" key="2">
    <source>
        <dbReference type="EMBL" id="CDO54400.1"/>
    </source>
</evidence>
<feature type="compositionally biased region" description="Basic residues" evidence="1">
    <location>
        <begin position="105"/>
        <end position="115"/>
    </location>
</feature>
<accession>A0A0J9XC35</accession>
<evidence type="ECO:0000313" key="3">
    <source>
        <dbReference type="Proteomes" id="UP000242525"/>
    </source>
</evidence>
<feature type="compositionally biased region" description="Polar residues" evidence="1">
    <location>
        <begin position="85"/>
        <end position="103"/>
    </location>
</feature>
<dbReference type="AlphaFoldDB" id="A0A0J9XC35"/>
<feature type="region of interest" description="Disordered" evidence="1">
    <location>
        <begin position="1"/>
        <end position="140"/>
    </location>
</feature>
<feature type="compositionally biased region" description="Basic residues" evidence="1">
    <location>
        <begin position="68"/>
        <end position="84"/>
    </location>
</feature>
<organism evidence="2 3">
    <name type="scientific">Geotrichum candidum</name>
    <name type="common">Oospora lactis</name>
    <name type="synonym">Dipodascus geotrichum</name>
    <dbReference type="NCBI Taxonomy" id="1173061"/>
    <lineage>
        <taxon>Eukaryota</taxon>
        <taxon>Fungi</taxon>
        <taxon>Dikarya</taxon>
        <taxon>Ascomycota</taxon>
        <taxon>Saccharomycotina</taxon>
        <taxon>Dipodascomycetes</taxon>
        <taxon>Dipodascales</taxon>
        <taxon>Dipodascaceae</taxon>
        <taxon>Geotrichum</taxon>
    </lineage>
</organism>
<reference evidence="2" key="1">
    <citation type="submission" date="2014-03" db="EMBL/GenBank/DDBJ databases">
        <authorList>
            <person name="Casaregola S."/>
        </authorList>
    </citation>
    <scope>NUCLEOTIDE SEQUENCE [LARGE SCALE GENOMIC DNA]</scope>
    <source>
        <strain evidence="2">CLIB 918</strain>
    </source>
</reference>
<feature type="compositionally biased region" description="Low complexity" evidence="1">
    <location>
        <begin position="46"/>
        <end position="56"/>
    </location>
</feature>
<comment type="caution">
    <text evidence="2">The sequence shown here is derived from an EMBL/GenBank/DDBJ whole genome shotgun (WGS) entry which is preliminary data.</text>
</comment>
<name>A0A0J9XC35_GEOCN</name>
<protein>
    <submittedName>
        <fullName evidence="2">Uncharacterized protein</fullName>
    </submittedName>
</protein>
<sequence>MEVKSSLASVPKANLAKPKYVPIRPFRPLLPKPSPVVVTTADPARQQQYQPSQPHQQKIKPNQPSKVAKTKKTPSAPKQKKQTLNKKSPTNEINNVSNDSTTIMKKPKKPSKKALLKQEQKQQQLKDELKNQQQQQQPPMMISSISPASLTELLSSPEPEPLSTVLSVGTKVTESNSGASDSTWATDTANEILAASITEDFFWLSPKSFVSEPSSIMINDPLSLDFQAGDDDDDYFSASSVTSTTTVGDDDDHVKPHLNDYDNDLNNNKIILNAAAADSDSGMLKNFSPEPFCSFELSPESVFDNDDDINDPYGFLDLAINI</sequence>
<keyword evidence="3" id="KW-1185">Reference proteome</keyword>
<feature type="compositionally biased region" description="Basic and acidic residues" evidence="1">
    <location>
        <begin position="116"/>
        <end position="130"/>
    </location>
</feature>
<dbReference type="OrthoDB" id="10609968at2759"/>
<evidence type="ECO:0000256" key="1">
    <source>
        <dbReference type="SAM" id="MobiDB-lite"/>
    </source>
</evidence>
<dbReference type="Proteomes" id="UP000242525">
    <property type="component" value="Unassembled WGS sequence"/>
</dbReference>
<dbReference type="EMBL" id="CCBN010000007">
    <property type="protein sequence ID" value="CDO54400.1"/>
    <property type="molecule type" value="Genomic_DNA"/>
</dbReference>
<gene>
    <name evidence="2" type="ORF">BN980_GECA07s04047g</name>
</gene>